<dbReference type="Proteomes" id="UP001140011">
    <property type="component" value="Unassembled WGS sequence"/>
</dbReference>
<comment type="caution">
    <text evidence="3">The sequence shown here is derived from an EMBL/GenBank/DDBJ whole genome shotgun (WGS) entry which is preliminary data.</text>
</comment>
<name>A0A9W8GW39_9FUNG</name>
<feature type="signal peptide" evidence="2">
    <location>
        <begin position="1"/>
        <end position="27"/>
    </location>
</feature>
<dbReference type="SUPFAM" id="SSF52047">
    <property type="entry name" value="RNI-like"/>
    <property type="match status" value="1"/>
</dbReference>
<evidence type="ECO:0000313" key="3">
    <source>
        <dbReference type="EMBL" id="KAJ2754361.1"/>
    </source>
</evidence>
<feature type="region of interest" description="Disordered" evidence="1">
    <location>
        <begin position="435"/>
        <end position="456"/>
    </location>
</feature>
<feature type="compositionally biased region" description="Pro residues" evidence="1">
    <location>
        <begin position="441"/>
        <end position="456"/>
    </location>
</feature>
<gene>
    <name evidence="3" type="ORF">GGI19_002452</name>
</gene>
<accession>A0A9W8GW39</accession>
<protein>
    <recommendedName>
        <fullName evidence="5">F-box domain-containing protein</fullName>
    </recommendedName>
</protein>
<proteinExistence type="predicted"/>
<evidence type="ECO:0008006" key="5">
    <source>
        <dbReference type="Google" id="ProtNLM"/>
    </source>
</evidence>
<dbReference type="OrthoDB" id="5587730at2759"/>
<feature type="chain" id="PRO_5040847530" description="F-box domain-containing protein" evidence="2">
    <location>
        <begin position="28"/>
        <end position="582"/>
    </location>
</feature>
<evidence type="ECO:0000313" key="4">
    <source>
        <dbReference type="Proteomes" id="UP001140011"/>
    </source>
</evidence>
<dbReference type="EMBL" id="JANBUH010000122">
    <property type="protein sequence ID" value="KAJ2754361.1"/>
    <property type="molecule type" value="Genomic_DNA"/>
</dbReference>
<organism evidence="3 4">
    <name type="scientific">Coemansia pectinata</name>
    <dbReference type="NCBI Taxonomy" id="1052879"/>
    <lineage>
        <taxon>Eukaryota</taxon>
        <taxon>Fungi</taxon>
        <taxon>Fungi incertae sedis</taxon>
        <taxon>Zoopagomycota</taxon>
        <taxon>Kickxellomycotina</taxon>
        <taxon>Kickxellomycetes</taxon>
        <taxon>Kickxellales</taxon>
        <taxon>Kickxellaceae</taxon>
        <taxon>Coemansia</taxon>
    </lineage>
</organism>
<sequence length="582" mass="62489">MSSSSALHRLPFDVLLAICGQLPPCACVERGDYTRALGCSRDHAPGAFGGGELSALRQTSRAWRTAALGQGLRVVVASSRWMHGGDGSRLAAIRRYHGRHVRRLVFRSSDAYHSGRHRAGDGVCAELEAALALAWPSLAAVAVDWFSSDASDHIRIAAAVQRYAPRIRDFYLRDKAAAVARIVPLLGPVGARVARLAVTPYGFNQHWAALLPSERGAAAAVRRLAGQLSLLAVGGPDVTGELLEALHATQPRLRTLQLEHASVEALRSAGSLGALTTLRLEHVLVGADGVLPLSAGVLPRLTTLSVRHVWRAADRAADSARGAVSLQNDRWLAPVWAHRWHALRVLALPAIDDIDAQALPHACPSLERLVTHSLDYAGPRLSAAGLVCVLSRLPRLTHLAIEQRRADGSPGYDIAGAALCRLLGCADDDARFGDRMLSRMSPPPSPTPAADCSPPPPPSALRLRALCIPYAAFTAPALDALVHQLPSLSFLSVTLRSDSLFAGDNPPRPHLSLRRLALRADEDVLADPLWLSAWLAQRFPALRECCTNHARSHRQTVAELRALAPAVSFTRLSSRALQTTCN</sequence>
<dbReference type="AlphaFoldDB" id="A0A9W8GW39"/>
<evidence type="ECO:0000256" key="2">
    <source>
        <dbReference type="SAM" id="SignalP"/>
    </source>
</evidence>
<keyword evidence="4" id="KW-1185">Reference proteome</keyword>
<dbReference type="InterPro" id="IPR032675">
    <property type="entry name" value="LRR_dom_sf"/>
</dbReference>
<dbReference type="Gene3D" id="3.80.10.10">
    <property type="entry name" value="Ribonuclease Inhibitor"/>
    <property type="match status" value="1"/>
</dbReference>
<keyword evidence="2" id="KW-0732">Signal</keyword>
<evidence type="ECO:0000256" key="1">
    <source>
        <dbReference type="SAM" id="MobiDB-lite"/>
    </source>
</evidence>
<reference evidence="3" key="1">
    <citation type="submission" date="2022-07" db="EMBL/GenBank/DDBJ databases">
        <title>Phylogenomic reconstructions and comparative analyses of Kickxellomycotina fungi.</title>
        <authorList>
            <person name="Reynolds N.K."/>
            <person name="Stajich J.E."/>
            <person name="Barry K."/>
            <person name="Grigoriev I.V."/>
            <person name="Crous P."/>
            <person name="Smith M.E."/>
        </authorList>
    </citation>
    <scope>NUCLEOTIDE SEQUENCE</scope>
    <source>
        <strain evidence="3">BCRC 34297</strain>
    </source>
</reference>